<evidence type="ECO:0000313" key="5">
    <source>
        <dbReference type="EMBL" id="OGN16635.1"/>
    </source>
</evidence>
<dbReference type="Gene3D" id="3.10.105.10">
    <property type="entry name" value="Dipeptide-binding Protein, Domain 3"/>
    <property type="match status" value="1"/>
</dbReference>
<protein>
    <recommendedName>
        <fullName evidence="4">Solute-binding protein family 5 domain-containing protein</fullName>
    </recommendedName>
</protein>
<dbReference type="Gene3D" id="3.40.190.10">
    <property type="entry name" value="Periplasmic binding protein-like II"/>
    <property type="match status" value="1"/>
</dbReference>
<dbReference type="AlphaFoldDB" id="A0A1F8FUD3"/>
<dbReference type="STRING" id="1802685.A3C88_02225"/>
<comment type="similarity">
    <text evidence="1">Belongs to the bacterial solute-binding protein 5 family.</text>
</comment>
<dbReference type="SUPFAM" id="SSF53850">
    <property type="entry name" value="Periplasmic binding protein-like II"/>
    <property type="match status" value="1"/>
</dbReference>
<accession>A0A1F8FUD3</accession>
<dbReference type="InterPro" id="IPR039424">
    <property type="entry name" value="SBP_5"/>
</dbReference>
<dbReference type="Proteomes" id="UP000178117">
    <property type="component" value="Unassembled WGS sequence"/>
</dbReference>
<comment type="caution">
    <text evidence="5">The sequence shown here is derived from an EMBL/GenBank/DDBJ whole genome shotgun (WGS) entry which is preliminary data.</text>
</comment>
<dbReference type="EMBL" id="MGJZ01000028">
    <property type="protein sequence ID" value="OGN16635.1"/>
    <property type="molecule type" value="Genomic_DNA"/>
</dbReference>
<evidence type="ECO:0000256" key="1">
    <source>
        <dbReference type="ARBA" id="ARBA00005695"/>
    </source>
</evidence>
<keyword evidence="2" id="KW-0813">Transport</keyword>
<dbReference type="PANTHER" id="PTHR30290">
    <property type="entry name" value="PERIPLASMIC BINDING COMPONENT OF ABC TRANSPORTER"/>
    <property type="match status" value="1"/>
</dbReference>
<dbReference type="GO" id="GO:1904680">
    <property type="term" value="F:peptide transmembrane transporter activity"/>
    <property type="evidence" value="ECO:0007669"/>
    <property type="project" value="TreeGrafter"/>
</dbReference>
<dbReference type="Pfam" id="PF00496">
    <property type="entry name" value="SBP_bac_5"/>
    <property type="match status" value="1"/>
</dbReference>
<reference evidence="5 6" key="1">
    <citation type="journal article" date="2016" name="Nat. Commun.">
        <title>Thousands of microbial genomes shed light on interconnected biogeochemical processes in an aquifer system.</title>
        <authorList>
            <person name="Anantharaman K."/>
            <person name="Brown C.T."/>
            <person name="Hug L.A."/>
            <person name="Sharon I."/>
            <person name="Castelle C.J."/>
            <person name="Probst A.J."/>
            <person name="Thomas B.C."/>
            <person name="Singh A."/>
            <person name="Wilkins M.J."/>
            <person name="Karaoz U."/>
            <person name="Brodie E.L."/>
            <person name="Williams K.H."/>
            <person name="Hubbard S.S."/>
            <person name="Banfield J.F."/>
        </authorList>
    </citation>
    <scope>NUCLEOTIDE SEQUENCE [LARGE SCALE GENOMIC DNA]</scope>
</reference>
<evidence type="ECO:0000256" key="2">
    <source>
        <dbReference type="ARBA" id="ARBA00022448"/>
    </source>
</evidence>
<feature type="domain" description="Solute-binding protein family 5" evidence="4">
    <location>
        <begin position="31"/>
        <end position="368"/>
    </location>
</feature>
<feature type="non-terminal residue" evidence="5">
    <location>
        <position position="370"/>
    </location>
</feature>
<evidence type="ECO:0000259" key="4">
    <source>
        <dbReference type="Pfam" id="PF00496"/>
    </source>
</evidence>
<sequence>INPLLSQANDADRDLVSLIYSGLLQYNEEGKLVPDLAKSYEVSSDGLNYTIYLKENATWHDTKPVTADDIVYTIQTAQNQDYGSLQRLNWQGVEIQKVNDTTVIFKLKNKYAQFPNNLTLSILPKHIWEPVKPINFPLSDLNLKPIGSGPYAFKKYQKDDLGQIQWYELTANEQYYDGRSYIDTVQIRFYPSEDDMIAAYNRNEIKNLSYVSPQNLKKLKFKQRLDIRQVKLPRYFGVFFNQSQGLVIGNKNVRLALNHATEKQALVDTILAGRGSPVYSPLIETVLDVGSDIPKYQYDPEQAKKILAADGWAEPDLPTGQAGEKGILKKKNTRLTVRLTTSTFPELAQVANLLKEQWAKIGVEVTVDAL</sequence>
<organism evidence="5 6">
    <name type="scientific">Candidatus Yanofskybacteria bacterium RIFCSPHIGHO2_02_FULL_50_12</name>
    <dbReference type="NCBI Taxonomy" id="1802685"/>
    <lineage>
        <taxon>Bacteria</taxon>
        <taxon>Candidatus Yanofskyibacteriota</taxon>
    </lineage>
</organism>
<dbReference type="InterPro" id="IPR000914">
    <property type="entry name" value="SBP_5_dom"/>
</dbReference>
<keyword evidence="3" id="KW-0732">Signal</keyword>
<evidence type="ECO:0000256" key="3">
    <source>
        <dbReference type="ARBA" id="ARBA00022729"/>
    </source>
</evidence>
<name>A0A1F8FUD3_9BACT</name>
<feature type="non-terminal residue" evidence="5">
    <location>
        <position position="1"/>
    </location>
</feature>
<proteinExistence type="inferred from homology"/>
<gene>
    <name evidence="5" type="ORF">A3C88_02225</name>
</gene>
<dbReference type="PANTHER" id="PTHR30290:SF9">
    <property type="entry name" value="OLIGOPEPTIDE-BINDING PROTEIN APPA"/>
    <property type="match status" value="1"/>
</dbReference>
<dbReference type="Gene3D" id="3.90.76.10">
    <property type="entry name" value="Dipeptide-binding Protein, Domain 1"/>
    <property type="match status" value="1"/>
</dbReference>
<evidence type="ECO:0000313" key="6">
    <source>
        <dbReference type="Proteomes" id="UP000178117"/>
    </source>
</evidence>
<dbReference type="GO" id="GO:0015833">
    <property type="term" value="P:peptide transport"/>
    <property type="evidence" value="ECO:0007669"/>
    <property type="project" value="TreeGrafter"/>
</dbReference>